<dbReference type="EMBL" id="HACG01030008">
    <property type="protein sequence ID" value="CEK76873.1"/>
    <property type="molecule type" value="Transcribed_RNA"/>
</dbReference>
<gene>
    <name evidence="1" type="primary">ORF101937</name>
</gene>
<sequence length="63" mass="7114">MLEKRLLFTVKMAAHGSRKAHRGSSSPPYRVSSKVLGIDHILILESTCSEQFLRTYSSTVYDN</sequence>
<organism evidence="1">
    <name type="scientific">Arion vulgaris</name>
    <dbReference type="NCBI Taxonomy" id="1028688"/>
    <lineage>
        <taxon>Eukaryota</taxon>
        <taxon>Metazoa</taxon>
        <taxon>Spiralia</taxon>
        <taxon>Lophotrochozoa</taxon>
        <taxon>Mollusca</taxon>
        <taxon>Gastropoda</taxon>
        <taxon>Heterobranchia</taxon>
        <taxon>Euthyneura</taxon>
        <taxon>Panpulmonata</taxon>
        <taxon>Eupulmonata</taxon>
        <taxon>Stylommatophora</taxon>
        <taxon>Helicina</taxon>
        <taxon>Arionoidea</taxon>
        <taxon>Arionidae</taxon>
        <taxon>Arion</taxon>
    </lineage>
</organism>
<protein>
    <submittedName>
        <fullName evidence="1">Uncharacterized protein</fullName>
    </submittedName>
</protein>
<feature type="non-terminal residue" evidence="1">
    <location>
        <position position="63"/>
    </location>
</feature>
<reference evidence="1" key="1">
    <citation type="submission" date="2014-12" db="EMBL/GenBank/DDBJ databases">
        <title>Insight into the proteome of Arion vulgaris.</title>
        <authorList>
            <person name="Aradska J."/>
            <person name="Bulat T."/>
            <person name="Smidak R."/>
            <person name="Sarate P."/>
            <person name="Gangsoo J."/>
            <person name="Sialana F."/>
            <person name="Bilban M."/>
            <person name="Lubec G."/>
        </authorList>
    </citation>
    <scope>NUCLEOTIDE SEQUENCE</scope>
    <source>
        <tissue evidence="1">Skin</tissue>
    </source>
</reference>
<dbReference type="AlphaFoldDB" id="A0A0B7A7W4"/>
<accession>A0A0B7A7W4</accession>
<name>A0A0B7A7W4_9EUPU</name>
<proteinExistence type="predicted"/>
<evidence type="ECO:0000313" key="1">
    <source>
        <dbReference type="EMBL" id="CEK76873.1"/>
    </source>
</evidence>